<dbReference type="GO" id="GO:0008270">
    <property type="term" value="F:zinc ion binding"/>
    <property type="evidence" value="ECO:0007669"/>
    <property type="project" value="UniProtKB-KW"/>
</dbReference>
<evidence type="ECO:0000256" key="5">
    <source>
        <dbReference type="SAM" id="Phobius"/>
    </source>
</evidence>
<evidence type="ECO:0000256" key="4">
    <source>
        <dbReference type="PROSITE-ProRule" id="PRU00175"/>
    </source>
</evidence>
<dbReference type="PROSITE" id="PS51292">
    <property type="entry name" value="ZF_RING_CH"/>
    <property type="match status" value="1"/>
</dbReference>
<sequence length="228" mass="25880">MSEIVLFVDDFRSSVCRICHEEEFESSKSLEAPCACSGTVKFAHRDCVQRWCNEKGNTTCEICLQRKTGFAFKFWIVEVALVSPVSKEFSPLYFSYSIFLDRKRNWGSLEVPRDEQEQENRGEILDTEYSECASSAERSAYCCRSVALIFTALLLIRHLFAVLTGGAGEYPFSLLTVLIVKASGILLPMYVLIRIIAALHNGVTHHYRNSYSDTRSDDEANDDEEQNV</sequence>
<reference evidence="8" key="2">
    <citation type="journal article" date="2024" name="Plant">
        <title>Genomic evolution and insights into agronomic trait innovations of Sesamum species.</title>
        <authorList>
            <person name="Miao H."/>
            <person name="Wang L."/>
            <person name="Qu L."/>
            <person name="Liu H."/>
            <person name="Sun Y."/>
            <person name="Le M."/>
            <person name="Wang Q."/>
            <person name="Wei S."/>
            <person name="Zheng Y."/>
            <person name="Lin W."/>
            <person name="Duan Y."/>
            <person name="Cao H."/>
            <person name="Xiong S."/>
            <person name="Wang X."/>
            <person name="Wei L."/>
            <person name="Li C."/>
            <person name="Ma Q."/>
            <person name="Ju M."/>
            <person name="Zhao R."/>
            <person name="Li G."/>
            <person name="Mu C."/>
            <person name="Tian Q."/>
            <person name="Mei H."/>
            <person name="Zhang T."/>
            <person name="Gao T."/>
            <person name="Zhang H."/>
        </authorList>
    </citation>
    <scope>NUCLEOTIDE SEQUENCE</scope>
    <source>
        <strain evidence="8">G01</strain>
    </source>
</reference>
<keyword evidence="1" id="KW-0479">Metal-binding</keyword>
<gene>
    <name evidence="8" type="ORF">Sangu_0470900</name>
</gene>
<protein>
    <submittedName>
        <fullName evidence="8">E3 ubiquitin ligase SUD1</fullName>
    </submittedName>
</protein>
<evidence type="ECO:0000256" key="2">
    <source>
        <dbReference type="ARBA" id="ARBA00022771"/>
    </source>
</evidence>
<name>A0AAW2QVX6_9LAMI</name>
<feature type="transmembrane region" description="Helical" evidence="5">
    <location>
        <begin position="172"/>
        <end position="193"/>
    </location>
</feature>
<dbReference type="PROSITE" id="PS50089">
    <property type="entry name" value="ZF_RING_2"/>
    <property type="match status" value="1"/>
</dbReference>
<dbReference type="FunFam" id="3.30.40.10:FF:000318">
    <property type="entry name" value="E3 ubiquitin-protein ligase MARCH4"/>
    <property type="match status" value="1"/>
</dbReference>
<dbReference type="InterPro" id="IPR022143">
    <property type="entry name" value="DUF3675"/>
</dbReference>
<dbReference type="EMBL" id="JACGWK010000002">
    <property type="protein sequence ID" value="KAL0371528.1"/>
    <property type="molecule type" value="Genomic_DNA"/>
</dbReference>
<dbReference type="CDD" id="cd16495">
    <property type="entry name" value="RING_CH-C4HC3_MARCH"/>
    <property type="match status" value="1"/>
</dbReference>
<dbReference type="GO" id="GO:0016567">
    <property type="term" value="P:protein ubiquitination"/>
    <property type="evidence" value="ECO:0007669"/>
    <property type="project" value="TreeGrafter"/>
</dbReference>
<keyword evidence="5" id="KW-0472">Membrane</keyword>
<evidence type="ECO:0000256" key="1">
    <source>
        <dbReference type="ARBA" id="ARBA00022723"/>
    </source>
</evidence>
<feature type="domain" description="RING-type" evidence="6">
    <location>
        <begin position="16"/>
        <end position="63"/>
    </location>
</feature>
<organism evidence="8">
    <name type="scientific">Sesamum angustifolium</name>
    <dbReference type="NCBI Taxonomy" id="2727405"/>
    <lineage>
        <taxon>Eukaryota</taxon>
        <taxon>Viridiplantae</taxon>
        <taxon>Streptophyta</taxon>
        <taxon>Embryophyta</taxon>
        <taxon>Tracheophyta</taxon>
        <taxon>Spermatophyta</taxon>
        <taxon>Magnoliopsida</taxon>
        <taxon>eudicotyledons</taxon>
        <taxon>Gunneridae</taxon>
        <taxon>Pentapetalae</taxon>
        <taxon>asterids</taxon>
        <taxon>lamiids</taxon>
        <taxon>Lamiales</taxon>
        <taxon>Pedaliaceae</taxon>
        <taxon>Sesamum</taxon>
    </lineage>
</organism>
<dbReference type="Pfam" id="PF12906">
    <property type="entry name" value="RINGv"/>
    <property type="match status" value="1"/>
</dbReference>
<feature type="transmembrane region" description="Helical" evidence="5">
    <location>
        <begin position="146"/>
        <end position="166"/>
    </location>
</feature>
<keyword evidence="2 4" id="KW-0863">Zinc-finger</keyword>
<dbReference type="GO" id="GO:0016020">
    <property type="term" value="C:membrane"/>
    <property type="evidence" value="ECO:0007669"/>
    <property type="project" value="TreeGrafter"/>
</dbReference>
<dbReference type="Pfam" id="PF12428">
    <property type="entry name" value="DUF3675"/>
    <property type="match status" value="1"/>
</dbReference>
<dbReference type="InterPro" id="IPR013083">
    <property type="entry name" value="Znf_RING/FYVE/PHD"/>
</dbReference>
<dbReference type="InterPro" id="IPR033275">
    <property type="entry name" value="MARCH-like"/>
</dbReference>
<keyword evidence="3" id="KW-0862">Zinc</keyword>
<dbReference type="InterPro" id="IPR001841">
    <property type="entry name" value="Znf_RING"/>
</dbReference>
<dbReference type="InterPro" id="IPR011016">
    <property type="entry name" value="Znf_RING-CH"/>
</dbReference>
<evidence type="ECO:0000259" key="7">
    <source>
        <dbReference type="PROSITE" id="PS51292"/>
    </source>
</evidence>
<dbReference type="GO" id="GO:0004842">
    <property type="term" value="F:ubiquitin-protein transferase activity"/>
    <property type="evidence" value="ECO:0007669"/>
    <property type="project" value="TreeGrafter"/>
</dbReference>
<reference evidence="8" key="1">
    <citation type="submission" date="2020-06" db="EMBL/GenBank/DDBJ databases">
        <authorList>
            <person name="Li T."/>
            <person name="Hu X."/>
            <person name="Zhang T."/>
            <person name="Song X."/>
            <person name="Zhang H."/>
            <person name="Dai N."/>
            <person name="Sheng W."/>
            <person name="Hou X."/>
            <person name="Wei L."/>
        </authorList>
    </citation>
    <scope>NUCLEOTIDE SEQUENCE</scope>
    <source>
        <strain evidence="8">G01</strain>
        <tissue evidence="8">Leaf</tissue>
    </source>
</reference>
<dbReference type="AlphaFoldDB" id="A0AAW2QVX6"/>
<dbReference type="PANTHER" id="PTHR23012:SF180">
    <property type="entry name" value="RING_FYVE_PHD ZINC FINGER SUPERFAMILY PROTEIN"/>
    <property type="match status" value="1"/>
</dbReference>
<evidence type="ECO:0000256" key="3">
    <source>
        <dbReference type="ARBA" id="ARBA00022833"/>
    </source>
</evidence>
<evidence type="ECO:0000313" key="8">
    <source>
        <dbReference type="EMBL" id="KAL0371528.1"/>
    </source>
</evidence>
<accession>A0AAW2QVX6</accession>
<evidence type="ECO:0000259" key="6">
    <source>
        <dbReference type="PROSITE" id="PS50089"/>
    </source>
</evidence>
<dbReference type="PANTHER" id="PTHR23012">
    <property type="entry name" value="RING/FYVE/PHD ZINC FINGER DOMAIN-CONTAINING"/>
    <property type="match status" value="1"/>
</dbReference>
<dbReference type="SMART" id="SM00744">
    <property type="entry name" value="RINGv"/>
    <property type="match status" value="1"/>
</dbReference>
<keyword evidence="5" id="KW-1133">Transmembrane helix</keyword>
<proteinExistence type="predicted"/>
<dbReference type="Gene3D" id="3.30.40.10">
    <property type="entry name" value="Zinc/RING finger domain, C3HC4 (zinc finger)"/>
    <property type="match status" value="1"/>
</dbReference>
<dbReference type="SUPFAM" id="SSF57850">
    <property type="entry name" value="RING/U-box"/>
    <property type="match status" value="1"/>
</dbReference>
<keyword evidence="5" id="KW-0812">Transmembrane</keyword>
<feature type="domain" description="RING-CH-type" evidence="7">
    <location>
        <begin position="8"/>
        <end position="70"/>
    </location>
</feature>
<comment type="caution">
    <text evidence="8">The sequence shown here is derived from an EMBL/GenBank/DDBJ whole genome shotgun (WGS) entry which is preliminary data.</text>
</comment>